<protein>
    <submittedName>
        <fullName evidence="2">Uncharacterized protein</fullName>
    </submittedName>
</protein>
<evidence type="ECO:0000313" key="3">
    <source>
        <dbReference type="Proteomes" id="UP000050525"/>
    </source>
</evidence>
<sequence length="120" mass="13198">MATNASLEAIYPELHANHCHQLYYPNFSGLYSPCQLLDHCGNPNQNKTSGLELCCLRTLSLSGNLKREDWTGRFDGLHLHEGEDGKEKMPEDTVLQLSSLGVSTRDPTEGANHNTAATAQ</sequence>
<dbReference type="Proteomes" id="UP000050525">
    <property type="component" value="Unassembled WGS sequence"/>
</dbReference>
<reference evidence="2 3" key="1">
    <citation type="journal article" date="2012" name="Genome Biol.">
        <title>Sequencing three crocodilian genomes to illuminate the evolution of archosaurs and amniotes.</title>
        <authorList>
            <person name="St John J.A."/>
            <person name="Braun E.L."/>
            <person name="Isberg S.R."/>
            <person name="Miles L.G."/>
            <person name="Chong A.Y."/>
            <person name="Gongora J."/>
            <person name="Dalzell P."/>
            <person name="Moran C."/>
            <person name="Bed'hom B."/>
            <person name="Abzhanov A."/>
            <person name="Burgess S.C."/>
            <person name="Cooksey A.M."/>
            <person name="Castoe T.A."/>
            <person name="Crawford N.G."/>
            <person name="Densmore L.D."/>
            <person name="Drew J.C."/>
            <person name="Edwards S.V."/>
            <person name="Faircloth B.C."/>
            <person name="Fujita M.K."/>
            <person name="Greenwold M.J."/>
            <person name="Hoffmann F.G."/>
            <person name="Howard J.M."/>
            <person name="Iguchi T."/>
            <person name="Janes D.E."/>
            <person name="Khan S.Y."/>
            <person name="Kohno S."/>
            <person name="de Koning A.J."/>
            <person name="Lance S.L."/>
            <person name="McCarthy F.M."/>
            <person name="McCormack J.E."/>
            <person name="Merchant M.E."/>
            <person name="Peterson D.G."/>
            <person name="Pollock D.D."/>
            <person name="Pourmand N."/>
            <person name="Raney B.J."/>
            <person name="Roessler K.A."/>
            <person name="Sanford J.R."/>
            <person name="Sawyer R.H."/>
            <person name="Schmidt C.J."/>
            <person name="Triplett E.W."/>
            <person name="Tuberville T.D."/>
            <person name="Venegas-Anaya M."/>
            <person name="Howard J.T."/>
            <person name="Jarvis E.D."/>
            <person name="Guillette L.J.Jr."/>
            <person name="Glenn T.C."/>
            <person name="Green R.E."/>
            <person name="Ray D.A."/>
        </authorList>
    </citation>
    <scope>NUCLEOTIDE SEQUENCE [LARGE SCALE GENOMIC DNA]</scope>
    <source>
        <strain evidence="2">KSC_2009_1</strain>
    </source>
</reference>
<feature type="compositionally biased region" description="Polar residues" evidence="1">
    <location>
        <begin position="111"/>
        <end position="120"/>
    </location>
</feature>
<accession>A0A151MBM8</accession>
<gene>
    <name evidence="2" type="ORF">Y1Q_0000572</name>
</gene>
<proteinExistence type="predicted"/>
<feature type="region of interest" description="Disordered" evidence="1">
    <location>
        <begin position="100"/>
        <end position="120"/>
    </location>
</feature>
<organism evidence="2 3">
    <name type="scientific">Alligator mississippiensis</name>
    <name type="common">American alligator</name>
    <dbReference type="NCBI Taxonomy" id="8496"/>
    <lineage>
        <taxon>Eukaryota</taxon>
        <taxon>Metazoa</taxon>
        <taxon>Chordata</taxon>
        <taxon>Craniata</taxon>
        <taxon>Vertebrata</taxon>
        <taxon>Euteleostomi</taxon>
        <taxon>Archelosauria</taxon>
        <taxon>Archosauria</taxon>
        <taxon>Crocodylia</taxon>
        <taxon>Alligatoridae</taxon>
        <taxon>Alligatorinae</taxon>
        <taxon>Alligator</taxon>
    </lineage>
</organism>
<name>A0A151MBM8_ALLMI</name>
<evidence type="ECO:0000313" key="2">
    <source>
        <dbReference type="EMBL" id="KYO21911.1"/>
    </source>
</evidence>
<comment type="caution">
    <text evidence="2">The sequence shown here is derived from an EMBL/GenBank/DDBJ whole genome shotgun (WGS) entry which is preliminary data.</text>
</comment>
<evidence type="ECO:0000256" key="1">
    <source>
        <dbReference type="SAM" id="MobiDB-lite"/>
    </source>
</evidence>
<keyword evidence="3" id="KW-1185">Reference proteome</keyword>
<dbReference type="EMBL" id="AKHW03006283">
    <property type="protein sequence ID" value="KYO21911.1"/>
    <property type="molecule type" value="Genomic_DNA"/>
</dbReference>
<dbReference type="AlphaFoldDB" id="A0A151MBM8"/>